<evidence type="ECO:0000256" key="4">
    <source>
        <dbReference type="ARBA" id="ARBA00022519"/>
    </source>
</evidence>
<evidence type="ECO:0000259" key="10">
    <source>
        <dbReference type="Pfam" id="PF04290"/>
    </source>
</evidence>
<keyword evidence="7 9" id="KW-0472">Membrane</keyword>
<evidence type="ECO:0000313" key="12">
    <source>
        <dbReference type="Proteomes" id="UP000186684"/>
    </source>
</evidence>
<feature type="transmembrane region" description="Helical" evidence="9">
    <location>
        <begin position="101"/>
        <end position="121"/>
    </location>
</feature>
<dbReference type="GO" id="GO:0015740">
    <property type="term" value="P:C4-dicarboxylate transport"/>
    <property type="evidence" value="ECO:0007669"/>
    <property type="project" value="TreeGrafter"/>
</dbReference>
<evidence type="ECO:0000256" key="6">
    <source>
        <dbReference type="ARBA" id="ARBA00022989"/>
    </source>
</evidence>
<dbReference type="InterPro" id="IPR055348">
    <property type="entry name" value="DctQ"/>
</dbReference>
<comment type="subcellular location">
    <subcellularLocation>
        <location evidence="1 9">Cell inner membrane</location>
        <topology evidence="1 9">Multi-pass membrane protein</topology>
    </subcellularLocation>
</comment>
<proteinExistence type="inferred from homology"/>
<dbReference type="Proteomes" id="UP000186684">
    <property type="component" value="Unassembled WGS sequence"/>
</dbReference>
<dbReference type="InterPro" id="IPR007387">
    <property type="entry name" value="TRAP_DctQ"/>
</dbReference>
<comment type="subunit">
    <text evidence="9">The complex comprises the extracytoplasmic solute receptor protein and the two transmembrane proteins.</text>
</comment>
<feature type="transmembrane region" description="Helical" evidence="9">
    <location>
        <begin position="141"/>
        <end position="164"/>
    </location>
</feature>
<evidence type="ECO:0000313" key="11">
    <source>
        <dbReference type="EMBL" id="SIS64590.1"/>
    </source>
</evidence>
<keyword evidence="3" id="KW-1003">Cell membrane</keyword>
<dbReference type="GO" id="GO:0022857">
    <property type="term" value="F:transmembrane transporter activity"/>
    <property type="evidence" value="ECO:0007669"/>
    <property type="project" value="UniProtKB-UniRule"/>
</dbReference>
<protein>
    <recommendedName>
        <fullName evidence="9">TRAP transporter small permease protein</fullName>
    </recommendedName>
</protein>
<keyword evidence="4 9" id="KW-0997">Cell inner membrane</keyword>
<evidence type="ECO:0000256" key="9">
    <source>
        <dbReference type="RuleBase" id="RU369079"/>
    </source>
</evidence>
<keyword evidence="12" id="KW-1185">Reference proteome</keyword>
<evidence type="ECO:0000256" key="2">
    <source>
        <dbReference type="ARBA" id="ARBA00022448"/>
    </source>
</evidence>
<dbReference type="Pfam" id="PF04290">
    <property type="entry name" value="DctQ"/>
    <property type="match status" value="1"/>
</dbReference>
<dbReference type="AlphaFoldDB" id="A0A1N7KT29"/>
<sequence>MSTGQGIVMHRLEKAILTADRWLGALLDAAVVALAGLLLLLLNWAVLARFILNDSVSWGEELPAQLLAMLTFIGAAYLTRTNEHLGFDAVLRVMPRGLQRLVTALNLILMGAFGALLAWYGGIAAASFGARSLISVDAPMVLFRGAMPLGGALIALFCAVRLVAIATGRIDPMDLLPESDA</sequence>
<gene>
    <name evidence="11" type="ORF">SAMN05421759_10232</name>
</gene>
<accession>A0A1N7KT29</accession>
<feature type="transmembrane region" description="Helical" evidence="9">
    <location>
        <begin position="21"/>
        <end position="42"/>
    </location>
</feature>
<evidence type="ECO:0000256" key="5">
    <source>
        <dbReference type="ARBA" id="ARBA00022692"/>
    </source>
</evidence>
<dbReference type="EMBL" id="FTOQ01000002">
    <property type="protein sequence ID" value="SIS64590.1"/>
    <property type="molecule type" value="Genomic_DNA"/>
</dbReference>
<keyword evidence="6 9" id="KW-1133">Transmembrane helix</keyword>
<dbReference type="GO" id="GO:0005886">
    <property type="term" value="C:plasma membrane"/>
    <property type="evidence" value="ECO:0007669"/>
    <property type="project" value="UniProtKB-SubCell"/>
</dbReference>
<feature type="transmembrane region" description="Helical" evidence="9">
    <location>
        <begin position="62"/>
        <end position="80"/>
    </location>
</feature>
<evidence type="ECO:0000256" key="1">
    <source>
        <dbReference type="ARBA" id="ARBA00004429"/>
    </source>
</evidence>
<organism evidence="11 12">
    <name type="scientific">Roseivivax lentus</name>
    <dbReference type="NCBI Taxonomy" id="633194"/>
    <lineage>
        <taxon>Bacteria</taxon>
        <taxon>Pseudomonadati</taxon>
        <taxon>Pseudomonadota</taxon>
        <taxon>Alphaproteobacteria</taxon>
        <taxon>Rhodobacterales</taxon>
        <taxon>Roseobacteraceae</taxon>
        <taxon>Roseivivax</taxon>
    </lineage>
</organism>
<name>A0A1N7KT29_9RHOB</name>
<evidence type="ECO:0000256" key="8">
    <source>
        <dbReference type="ARBA" id="ARBA00038436"/>
    </source>
</evidence>
<dbReference type="PANTHER" id="PTHR35011">
    <property type="entry name" value="2,3-DIKETO-L-GULONATE TRAP TRANSPORTER SMALL PERMEASE PROTEIN YIAM"/>
    <property type="match status" value="1"/>
</dbReference>
<comment type="similarity">
    <text evidence="8 9">Belongs to the TRAP transporter small permease family.</text>
</comment>
<evidence type="ECO:0000256" key="7">
    <source>
        <dbReference type="ARBA" id="ARBA00023136"/>
    </source>
</evidence>
<keyword evidence="5 9" id="KW-0812">Transmembrane</keyword>
<dbReference type="RefSeq" id="WP_234990156.1">
    <property type="nucleotide sequence ID" value="NZ_FTOQ01000002.1"/>
</dbReference>
<keyword evidence="2 9" id="KW-0813">Transport</keyword>
<feature type="domain" description="Tripartite ATP-independent periplasmic transporters DctQ component" evidence="10">
    <location>
        <begin position="39"/>
        <end position="165"/>
    </location>
</feature>
<reference evidence="12" key="1">
    <citation type="submission" date="2017-01" db="EMBL/GenBank/DDBJ databases">
        <authorList>
            <person name="Varghese N."/>
            <person name="Submissions S."/>
        </authorList>
    </citation>
    <scope>NUCLEOTIDE SEQUENCE [LARGE SCALE GENOMIC DNA]</scope>
    <source>
        <strain evidence="12">DSM 29430</strain>
    </source>
</reference>
<evidence type="ECO:0000256" key="3">
    <source>
        <dbReference type="ARBA" id="ARBA00022475"/>
    </source>
</evidence>
<comment type="function">
    <text evidence="9">Part of the tripartite ATP-independent periplasmic (TRAP) transport system.</text>
</comment>
<dbReference type="PANTHER" id="PTHR35011:SF11">
    <property type="entry name" value="TRAP TRANSPORTER SMALL PERMEASE PROTEIN"/>
    <property type="match status" value="1"/>
</dbReference>
<dbReference type="STRING" id="633194.SAMN05421759_10232"/>